<name>A0A6A6Y0K2_9PEZI</name>
<dbReference type="InterPro" id="IPR020846">
    <property type="entry name" value="MFS_dom"/>
</dbReference>
<dbReference type="PROSITE" id="PS00216">
    <property type="entry name" value="SUGAR_TRANSPORT_1"/>
    <property type="match status" value="1"/>
</dbReference>
<feature type="transmembrane region" description="Helical" evidence="7">
    <location>
        <begin position="142"/>
        <end position="163"/>
    </location>
</feature>
<feature type="transmembrane region" description="Helical" evidence="7">
    <location>
        <begin position="353"/>
        <end position="375"/>
    </location>
</feature>
<evidence type="ECO:0000256" key="5">
    <source>
        <dbReference type="ARBA" id="ARBA00023136"/>
    </source>
</evidence>
<evidence type="ECO:0000259" key="8">
    <source>
        <dbReference type="PROSITE" id="PS50850"/>
    </source>
</evidence>
<dbReference type="GO" id="GO:0022857">
    <property type="term" value="F:transmembrane transporter activity"/>
    <property type="evidence" value="ECO:0007669"/>
    <property type="project" value="InterPro"/>
</dbReference>
<feature type="transmembrane region" description="Helical" evidence="7">
    <location>
        <begin position="412"/>
        <end position="431"/>
    </location>
</feature>
<feature type="transmembrane region" description="Helical" evidence="7">
    <location>
        <begin position="51"/>
        <end position="70"/>
    </location>
</feature>
<organism evidence="9">
    <name type="scientific">Mytilinidion resinicola</name>
    <dbReference type="NCBI Taxonomy" id="574789"/>
    <lineage>
        <taxon>Eukaryota</taxon>
        <taxon>Fungi</taxon>
        <taxon>Dikarya</taxon>
        <taxon>Ascomycota</taxon>
        <taxon>Pezizomycotina</taxon>
        <taxon>Dothideomycetes</taxon>
        <taxon>Pleosporomycetidae</taxon>
        <taxon>Mytilinidiales</taxon>
        <taxon>Mytilinidiaceae</taxon>
        <taxon>Mytilinidion</taxon>
    </lineage>
</organism>
<dbReference type="InterPro" id="IPR036259">
    <property type="entry name" value="MFS_trans_sf"/>
</dbReference>
<feature type="transmembrane region" description="Helical" evidence="7">
    <location>
        <begin position="280"/>
        <end position="299"/>
    </location>
</feature>
<keyword evidence="2" id="KW-0813">Transport</keyword>
<keyword evidence="4 7" id="KW-1133">Transmembrane helix</keyword>
<reference evidence="9 11" key="1">
    <citation type="journal article" date="2020" name="Stud. Mycol.">
        <title>101 Dothideomycetes genomes: a test case for predicting lifestyles and emergence of pathogens.</title>
        <authorList>
            <person name="Haridas S."/>
            <person name="Albert R."/>
            <person name="Binder M."/>
            <person name="Bloem J."/>
            <person name="Labutti K."/>
            <person name="Salamov A."/>
            <person name="Andreopoulos B."/>
            <person name="Baker S."/>
            <person name="Barry K."/>
            <person name="Bills G."/>
            <person name="Bluhm B."/>
            <person name="Cannon C."/>
            <person name="Castanera R."/>
            <person name="Culley D."/>
            <person name="Daum C."/>
            <person name="Ezra D."/>
            <person name="Gonzalez J."/>
            <person name="Henrissat B."/>
            <person name="Kuo A."/>
            <person name="Liang C."/>
            <person name="Lipzen A."/>
            <person name="Lutzoni F."/>
            <person name="Magnuson J."/>
            <person name="Mondo S."/>
            <person name="Nolan M."/>
            <person name="Ohm R."/>
            <person name="Pangilinan J."/>
            <person name="Park H.-J."/>
            <person name="Ramirez L."/>
            <person name="Alfaro M."/>
            <person name="Sun H."/>
            <person name="Tritt A."/>
            <person name="Yoshinaga Y."/>
            <person name="Zwiers L.-H."/>
            <person name="Turgeon B."/>
            <person name="Goodwin S."/>
            <person name="Spatafora J."/>
            <person name="Crous P."/>
            <person name="Grigoriev I."/>
        </authorList>
    </citation>
    <scope>NUCLEOTIDE SEQUENCE</scope>
    <source>
        <strain evidence="9 11">CBS 304.34</strain>
    </source>
</reference>
<dbReference type="PANTHER" id="PTHR23501:SF195">
    <property type="entry name" value="PEP5"/>
    <property type="match status" value="1"/>
</dbReference>
<keyword evidence="10" id="KW-1185">Reference proteome</keyword>
<feature type="transmembrane region" description="Helical" evidence="7">
    <location>
        <begin position="246"/>
        <end position="274"/>
    </location>
</feature>
<proteinExistence type="predicted"/>
<dbReference type="InterPro" id="IPR010573">
    <property type="entry name" value="MFS_Str1/Tri12-like"/>
</dbReference>
<feature type="transmembrane region" description="Helical" evidence="7">
    <location>
        <begin position="90"/>
        <end position="110"/>
    </location>
</feature>
<dbReference type="GeneID" id="54464953"/>
<reference evidence="11" key="2">
    <citation type="submission" date="2020-04" db="EMBL/GenBank/DDBJ databases">
        <authorList>
            <consortium name="NCBI Genome Project"/>
        </authorList>
    </citation>
    <scope>NUCLEOTIDE SEQUENCE</scope>
    <source>
        <strain evidence="11">CBS 304.34</strain>
    </source>
</reference>
<feature type="transmembrane region" description="Helical" evidence="7">
    <location>
        <begin position="175"/>
        <end position="199"/>
    </location>
</feature>
<dbReference type="SUPFAM" id="SSF103473">
    <property type="entry name" value="MFS general substrate transporter"/>
    <property type="match status" value="1"/>
</dbReference>
<dbReference type="Gene3D" id="1.20.1250.20">
    <property type="entry name" value="MFS general substrate transporter like domains"/>
    <property type="match status" value="1"/>
</dbReference>
<feature type="domain" description="Major facilitator superfamily (MFS) profile" evidence="8">
    <location>
        <begin position="53"/>
        <end position="517"/>
    </location>
</feature>
<dbReference type="PANTHER" id="PTHR23501">
    <property type="entry name" value="MAJOR FACILITATOR SUPERFAMILY"/>
    <property type="match status" value="1"/>
</dbReference>
<evidence type="ECO:0000313" key="9">
    <source>
        <dbReference type="EMBL" id="KAF2801337.1"/>
    </source>
</evidence>
<accession>A0A6A6Y0K2</accession>
<dbReference type="OrthoDB" id="4139357at2759"/>
<dbReference type="GO" id="GO:0005886">
    <property type="term" value="C:plasma membrane"/>
    <property type="evidence" value="ECO:0007669"/>
    <property type="project" value="TreeGrafter"/>
</dbReference>
<evidence type="ECO:0000256" key="4">
    <source>
        <dbReference type="ARBA" id="ARBA00022989"/>
    </source>
</evidence>
<dbReference type="EMBL" id="MU003732">
    <property type="protein sequence ID" value="KAF2801337.1"/>
    <property type="molecule type" value="Genomic_DNA"/>
</dbReference>
<dbReference type="Proteomes" id="UP000504636">
    <property type="component" value="Unplaced"/>
</dbReference>
<dbReference type="InterPro" id="IPR005829">
    <property type="entry name" value="Sugar_transporter_CS"/>
</dbReference>
<evidence type="ECO:0000313" key="11">
    <source>
        <dbReference type="RefSeq" id="XP_033568301.1"/>
    </source>
</evidence>
<feature type="region of interest" description="Disordered" evidence="6">
    <location>
        <begin position="1"/>
        <end position="22"/>
    </location>
</feature>
<evidence type="ECO:0000313" key="10">
    <source>
        <dbReference type="Proteomes" id="UP000504636"/>
    </source>
</evidence>
<comment type="subcellular location">
    <subcellularLocation>
        <location evidence="1">Membrane</location>
        <topology evidence="1">Multi-pass membrane protein</topology>
    </subcellularLocation>
</comment>
<evidence type="ECO:0000256" key="7">
    <source>
        <dbReference type="SAM" id="Phobius"/>
    </source>
</evidence>
<feature type="transmembrane region" description="Helical" evidence="7">
    <location>
        <begin position="538"/>
        <end position="556"/>
    </location>
</feature>
<feature type="transmembrane region" description="Helical" evidence="7">
    <location>
        <begin position="117"/>
        <end position="136"/>
    </location>
</feature>
<evidence type="ECO:0000256" key="2">
    <source>
        <dbReference type="ARBA" id="ARBA00022448"/>
    </source>
</evidence>
<sequence length="597" mass="64716">MASSQASNEGNATPTESYSHDVEKGGFDQTVERYDTRATTEEPFHFSIGKWLALSGLLLGFISDVYSQVLVQNSMTYLNAKLGPTNEYPWVGQMAIFTATVPAPVIGYLSDIYGRRNFILAGSVLAFIGLIVSANVSTIPRLYGACAITGMGAAMHQLAIPALSEMVPRHSRPFAIGSFAAALAPAAAFGPVTAASILIHYDWTVIFWIPFAINILAFILTFLFYHPMNQYVRYEGRKASQQLLNLDWTAAVLVVMGACLALLGVTFGLFQYPWDDPKTLGTLISGLCMVIGTIPYGFIMRNKLTFAMFPSTVFAQYRQFTTFLFPILFCALVFNTTSVVWPQQVHLLYTQDSIIAGWYTSAAPLAGIFFSPLYGLIFQKFARFSRWILTFLVFTLTLLSACQATLSPTKSSGSLAIVCLMGIVYSGIVVGMTSYMQLVPHRWLGTAFQFDVFLRVIGSSAAGFAYSVILTNKLTELLPTDVAVPLAEAGVDPTVIPQVIQALMAGITTSPALAALKPEQIGLAVMGLQKAFISSFRIIYYATIALGVPCIAFVALSKSFDNLLTGEVDVKLVEGLRINPETDTGDGPVVAAGGPWL</sequence>
<feature type="compositionally biased region" description="Polar residues" evidence="6">
    <location>
        <begin position="1"/>
        <end position="17"/>
    </location>
</feature>
<feature type="transmembrane region" description="Helical" evidence="7">
    <location>
        <begin position="387"/>
        <end position="406"/>
    </location>
</feature>
<evidence type="ECO:0000256" key="3">
    <source>
        <dbReference type="ARBA" id="ARBA00022692"/>
    </source>
</evidence>
<dbReference type="PROSITE" id="PS50850">
    <property type="entry name" value="MFS"/>
    <property type="match status" value="1"/>
</dbReference>
<dbReference type="AlphaFoldDB" id="A0A6A6Y0K2"/>
<feature type="transmembrane region" description="Helical" evidence="7">
    <location>
        <begin position="205"/>
        <end position="225"/>
    </location>
</feature>
<evidence type="ECO:0000256" key="1">
    <source>
        <dbReference type="ARBA" id="ARBA00004141"/>
    </source>
</evidence>
<feature type="transmembrane region" description="Helical" evidence="7">
    <location>
        <begin position="320"/>
        <end position="341"/>
    </location>
</feature>
<dbReference type="Pfam" id="PF06609">
    <property type="entry name" value="TRI12"/>
    <property type="match status" value="1"/>
</dbReference>
<reference evidence="11" key="3">
    <citation type="submission" date="2025-04" db="UniProtKB">
        <authorList>
            <consortium name="RefSeq"/>
        </authorList>
    </citation>
    <scope>IDENTIFICATION</scope>
    <source>
        <strain evidence="11">CBS 304.34</strain>
    </source>
</reference>
<gene>
    <name evidence="9 11" type="ORF">BDZ99DRAFT_504696</name>
</gene>
<dbReference type="RefSeq" id="XP_033568301.1">
    <property type="nucleotide sequence ID" value="XM_033724060.1"/>
</dbReference>
<feature type="transmembrane region" description="Helical" evidence="7">
    <location>
        <begin position="452"/>
        <end position="469"/>
    </location>
</feature>
<evidence type="ECO:0000256" key="6">
    <source>
        <dbReference type="SAM" id="MobiDB-lite"/>
    </source>
</evidence>
<protein>
    <submittedName>
        <fullName evidence="9 11">MFS general substrate transporter</fullName>
    </submittedName>
</protein>
<keyword evidence="3 7" id="KW-0812">Transmembrane</keyword>
<keyword evidence="5 7" id="KW-0472">Membrane</keyword>